<proteinExistence type="inferred from homology"/>
<dbReference type="RefSeq" id="WP_268609766.1">
    <property type="nucleotide sequence ID" value="NZ_CP113797.1"/>
</dbReference>
<dbReference type="PANTHER" id="PTHR33508">
    <property type="entry name" value="UPF0056 MEMBRANE PROTEIN YHCE"/>
    <property type="match status" value="1"/>
</dbReference>
<sequence length="215" mass="23251">MHSTFSFMLGTLAALFPIANPIGAIPIFYSLTANDTPKYRLRQAQKTTFNVFIVLVSFFLIGKLILGFFGISLGVLRIAGGLIVAHTAWEMVTARQRLTTKEHEEAVDKEDISFTPMAVPMISGPGAIGVIIGFSTRSHLWSEYLGSFLGILMFSVVLYLCLVLGEPLIEKFGTTGMGALNRILGFLILAIAVQLIAEGTIEILKTTIPGIGQNG</sequence>
<comment type="subcellular location">
    <subcellularLocation>
        <location evidence="1 7">Cell membrane</location>
        <topology evidence="1 7">Multi-pass membrane protein</topology>
    </subcellularLocation>
</comment>
<accession>A0A9E8ZBT3</accession>
<evidence type="ECO:0000256" key="5">
    <source>
        <dbReference type="ARBA" id="ARBA00022989"/>
    </source>
</evidence>
<evidence type="ECO:0000313" key="8">
    <source>
        <dbReference type="EMBL" id="WAL59947.1"/>
    </source>
</evidence>
<feature type="transmembrane region" description="Helical" evidence="7">
    <location>
        <begin position="73"/>
        <end position="92"/>
    </location>
</feature>
<evidence type="ECO:0000256" key="4">
    <source>
        <dbReference type="ARBA" id="ARBA00022692"/>
    </source>
</evidence>
<dbReference type="GO" id="GO:0005886">
    <property type="term" value="C:plasma membrane"/>
    <property type="evidence" value="ECO:0007669"/>
    <property type="project" value="UniProtKB-SubCell"/>
</dbReference>
<keyword evidence="3" id="KW-1003">Cell membrane</keyword>
<dbReference type="NCBIfam" id="TIGR00427">
    <property type="entry name" value="NAAT family transporter"/>
    <property type="match status" value="1"/>
</dbReference>
<dbReference type="Proteomes" id="UP001163152">
    <property type="component" value="Chromosome"/>
</dbReference>
<evidence type="ECO:0000256" key="2">
    <source>
        <dbReference type="ARBA" id="ARBA00009784"/>
    </source>
</evidence>
<feature type="transmembrane region" description="Helical" evidence="7">
    <location>
        <begin position="144"/>
        <end position="165"/>
    </location>
</feature>
<feature type="transmembrane region" description="Helical" evidence="7">
    <location>
        <begin position="48"/>
        <end position="66"/>
    </location>
</feature>
<feature type="transmembrane region" description="Helical" evidence="7">
    <location>
        <begin position="112"/>
        <end position="132"/>
    </location>
</feature>
<keyword evidence="6 7" id="KW-0472">Membrane</keyword>
<dbReference type="AlphaFoldDB" id="A0A9E8ZBT3"/>
<gene>
    <name evidence="8" type="ORF">OXH18_22695</name>
</gene>
<dbReference type="KEGG" id="tsin:OXH18_22695"/>
<dbReference type="PANTHER" id="PTHR33508:SF1">
    <property type="entry name" value="UPF0056 MEMBRANE PROTEIN YHCE"/>
    <property type="match status" value="1"/>
</dbReference>
<comment type="similarity">
    <text evidence="2 7">Belongs to the UPF0056 (MarC) family.</text>
</comment>
<dbReference type="Pfam" id="PF01914">
    <property type="entry name" value="MarC"/>
    <property type="match status" value="1"/>
</dbReference>
<reference evidence="8" key="1">
    <citation type="submission" date="2022-12" db="EMBL/GenBank/DDBJ databases">
        <title>Polyphasic identification of a Novel Hot-Spring Cyanobacterium Ocullathermofonsia sinensis gen nov. sp. nov. and Genomic Insights on its Adaptations to the Thermal Habitat.</title>
        <authorList>
            <person name="Daroch M."/>
            <person name="Tang J."/>
            <person name="Jiang Y."/>
        </authorList>
    </citation>
    <scope>NUCLEOTIDE SEQUENCE</scope>
    <source>
        <strain evidence="8">PKUAC-SCTA174</strain>
    </source>
</reference>
<dbReference type="InterPro" id="IPR002771">
    <property type="entry name" value="Multi_antbiot-R_MarC"/>
</dbReference>
<name>A0A9E8ZBT3_9CYAN</name>
<dbReference type="EMBL" id="CP113797">
    <property type="protein sequence ID" value="WAL59947.1"/>
    <property type="molecule type" value="Genomic_DNA"/>
</dbReference>
<keyword evidence="4 7" id="KW-0812">Transmembrane</keyword>
<keyword evidence="5 7" id="KW-1133">Transmembrane helix</keyword>
<evidence type="ECO:0000313" key="9">
    <source>
        <dbReference type="Proteomes" id="UP001163152"/>
    </source>
</evidence>
<evidence type="ECO:0000256" key="7">
    <source>
        <dbReference type="RuleBase" id="RU362048"/>
    </source>
</evidence>
<evidence type="ECO:0000256" key="3">
    <source>
        <dbReference type="ARBA" id="ARBA00022475"/>
    </source>
</evidence>
<feature type="transmembrane region" description="Helical" evidence="7">
    <location>
        <begin position="177"/>
        <end position="197"/>
    </location>
</feature>
<protein>
    <recommendedName>
        <fullName evidence="7">UPF0056 membrane protein</fullName>
    </recommendedName>
</protein>
<comment type="caution">
    <text evidence="7">Lacks conserved residue(s) required for the propagation of feature annotation.</text>
</comment>
<organism evidence="8 9">
    <name type="scientific">Thermocoleostomius sinensis A174</name>
    <dbReference type="NCBI Taxonomy" id="2016057"/>
    <lineage>
        <taxon>Bacteria</taxon>
        <taxon>Bacillati</taxon>
        <taxon>Cyanobacteriota</taxon>
        <taxon>Cyanophyceae</taxon>
        <taxon>Oculatellales</taxon>
        <taxon>Oculatellaceae</taxon>
        <taxon>Thermocoleostomius</taxon>
    </lineage>
</organism>
<keyword evidence="9" id="KW-1185">Reference proteome</keyword>
<evidence type="ECO:0000256" key="1">
    <source>
        <dbReference type="ARBA" id="ARBA00004651"/>
    </source>
</evidence>
<evidence type="ECO:0000256" key="6">
    <source>
        <dbReference type="ARBA" id="ARBA00023136"/>
    </source>
</evidence>